<evidence type="ECO:0008006" key="10">
    <source>
        <dbReference type="Google" id="ProtNLM"/>
    </source>
</evidence>
<dbReference type="GeneID" id="20529479"/>
<dbReference type="PANTHER" id="PTHR21320">
    <property type="entry name" value="CYTOCHROME C OXIDASE ASSEMBLY PROTEIN COX11-RELATED"/>
    <property type="match status" value="1"/>
</dbReference>
<dbReference type="NCBIfam" id="NF003465">
    <property type="entry name" value="PRK05089.1"/>
    <property type="match status" value="1"/>
</dbReference>
<dbReference type="PANTHER" id="PTHR21320:SF3">
    <property type="entry name" value="CYTOCHROME C OXIDASE ASSEMBLY PROTEIN COX11, MITOCHONDRIAL-RELATED"/>
    <property type="match status" value="1"/>
</dbReference>
<dbReference type="GO" id="GO:0005743">
    <property type="term" value="C:mitochondrial inner membrane"/>
    <property type="evidence" value="ECO:0007669"/>
    <property type="project" value="UniProtKB-SubCell"/>
</dbReference>
<keyword evidence="5 7" id="KW-0472">Membrane</keyword>
<comment type="function">
    <text evidence="1">Exerts its effect at some terminal stage of cytochrome c oxidase synthesis, probably by being involved in the insertion of the copper B into subunit I.</text>
</comment>
<evidence type="ECO:0000256" key="7">
    <source>
        <dbReference type="SAM" id="Phobius"/>
    </source>
</evidence>
<sequence>MLSRFSSLGLSAAVRRAPASLRAGPARPAQRGLASEAAPPPPPRGNSDARQRAAREQYYSSHRQANISALYYAGAVGVAVCGLSYAAVPLYRMFCAVTGFGGTPKTGHNAAAPPKPTFDENARVVKIHFTSDASDNLRWRFKPVQGTLHLRVGETALAFYEAENQSGRDAVGIATYNVTPNKAAEYFNKIQCFCFEYQQLRAGERVDMPVFFYIDPEFANDPRMKDVDTIILSYSFFESKQGQALLKQAGIAA</sequence>
<reference evidence="8" key="1">
    <citation type="submission" date="2013-04" db="EMBL/GenBank/DDBJ databases">
        <title>The Genome Sequence of Fonticula alba ATCC 38817.</title>
        <authorList>
            <consortium name="The Broad Institute Genomics Platform"/>
            <person name="Russ C."/>
            <person name="Cuomo C."/>
            <person name="Burger G."/>
            <person name="Gray M.W."/>
            <person name="Holland P.W.H."/>
            <person name="King N."/>
            <person name="Lang F.B.F."/>
            <person name="Roger A.J."/>
            <person name="Ruiz-Trillo I."/>
            <person name="Brown M."/>
            <person name="Walker B."/>
            <person name="Young S."/>
            <person name="Zeng Q."/>
            <person name="Gargeya S."/>
            <person name="Fitzgerald M."/>
            <person name="Haas B."/>
            <person name="Abouelleil A."/>
            <person name="Allen A.W."/>
            <person name="Alvarado L."/>
            <person name="Arachchi H.M."/>
            <person name="Berlin A.M."/>
            <person name="Chapman S.B."/>
            <person name="Gainer-Dewar J."/>
            <person name="Goldberg J."/>
            <person name="Griggs A."/>
            <person name="Gujja S."/>
            <person name="Hansen M."/>
            <person name="Howarth C."/>
            <person name="Imamovic A."/>
            <person name="Ireland A."/>
            <person name="Larimer J."/>
            <person name="McCowan C."/>
            <person name="Murphy C."/>
            <person name="Pearson M."/>
            <person name="Poon T.W."/>
            <person name="Priest M."/>
            <person name="Roberts A."/>
            <person name="Saif S."/>
            <person name="Shea T."/>
            <person name="Sisk P."/>
            <person name="Sykes S."/>
            <person name="Wortman J."/>
            <person name="Nusbaum C."/>
            <person name="Birren B."/>
        </authorList>
    </citation>
    <scope>NUCLEOTIDE SEQUENCE [LARGE SCALE GENOMIC DNA]</scope>
    <source>
        <strain evidence="8">ATCC 38817</strain>
    </source>
</reference>
<name>A0A058Z2K7_FONAL</name>
<dbReference type="RefSeq" id="XP_009496892.1">
    <property type="nucleotide sequence ID" value="XM_009498617.1"/>
</dbReference>
<accession>A0A058Z2K7</accession>
<evidence type="ECO:0000313" key="9">
    <source>
        <dbReference type="Proteomes" id="UP000030693"/>
    </source>
</evidence>
<dbReference type="FunFam" id="2.60.370.10:FF:000001">
    <property type="entry name" value="COX11 cytochrome c oxidase assembly homolog"/>
    <property type="match status" value="1"/>
</dbReference>
<dbReference type="OrthoDB" id="1704689at2759"/>
<dbReference type="HAMAP" id="MF_00155">
    <property type="entry name" value="CtaG"/>
    <property type="match status" value="1"/>
</dbReference>
<proteinExistence type="inferred from homology"/>
<comment type="subcellular location">
    <subcellularLocation>
        <location evidence="2">Mitochondrion inner membrane</location>
        <topology evidence="2">Single-pass membrane protein</topology>
        <orientation evidence="2">Intermembrane side</orientation>
    </subcellularLocation>
</comment>
<dbReference type="OMA" id="NKLECFC"/>
<organism evidence="8">
    <name type="scientific">Fonticula alba</name>
    <name type="common">Slime mold</name>
    <dbReference type="NCBI Taxonomy" id="691883"/>
    <lineage>
        <taxon>Eukaryota</taxon>
        <taxon>Rotosphaerida</taxon>
        <taxon>Fonticulaceae</taxon>
        <taxon>Fonticula</taxon>
    </lineage>
</organism>
<evidence type="ECO:0000256" key="5">
    <source>
        <dbReference type="ARBA" id="ARBA00023136"/>
    </source>
</evidence>
<evidence type="ECO:0000256" key="4">
    <source>
        <dbReference type="ARBA" id="ARBA00022989"/>
    </source>
</evidence>
<keyword evidence="9" id="KW-1185">Reference proteome</keyword>
<dbReference type="InterPro" id="IPR007533">
    <property type="entry name" value="Cyt_c_oxidase_assmbl_CtaG"/>
</dbReference>
<dbReference type="GO" id="GO:0005507">
    <property type="term" value="F:copper ion binding"/>
    <property type="evidence" value="ECO:0007669"/>
    <property type="project" value="InterPro"/>
</dbReference>
<keyword evidence="3 7" id="KW-0812">Transmembrane</keyword>
<dbReference type="SUPFAM" id="SSF110111">
    <property type="entry name" value="Ctag/Cox11"/>
    <property type="match status" value="1"/>
</dbReference>
<keyword evidence="4 7" id="KW-1133">Transmembrane helix</keyword>
<feature type="region of interest" description="Disordered" evidence="6">
    <location>
        <begin position="19"/>
        <end position="58"/>
    </location>
</feature>
<dbReference type="Proteomes" id="UP000030693">
    <property type="component" value="Unassembled WGS sequence"/>
</dbReference>
<feature type="transmembrane region" description="Helical" evidence="7">
    <location>
        <begin position="69"/>
        <end position="88"/>
    </location>
</feature>
<dbReference type="eggNOG" id="KOG2540">
    <property type="taxonomic scope" value="Eukaryota"/>
</dbReference>
<evidence type="ECO:0000313" key="8">
    <source>
        <dbReference type="EMBL" id="KCV68460.1"/>
    </source>
</evidence>
<dbReference type="Gene3D" id="2.60.370.10">
    <property type="entry name" value="Ctag/Cox11"/>
    <property type="match status" value="1"/>
</dbReference>
<evidence type="ECO:0000256" key="2">
    <source>
        <dbReference type="ARBA" id="ARBA00004243"/>
    </source>
</evidence>
<gene>
    <name evidence="8" type="ORF">H696_04754</name>
</gene>
<dbReference type="Pfam" id="PF04442">
    <property type="entry name" value="CtaG_Cox11"/>
    <property type="match status" value="1"/>
</dbReference>
<dbReference type="EMBL" id="KB932208">
    <property type="protein sequence ID" value="KCV68460.1"/>
    <property type="molecule type" value="Genomic_DNA"/>
</dbReference>
<evidence type="ECO:0000256" key="3">
    <source>
        <dbReference type="ARBA" id="ARBA00022692"/>
    </source>
</evidence>
<dbReference type="AlphaFoldDB" id="A0A058Z2K7"/>
<evidence type="ECO:0000256" key="6">
    <source>
        <dbReference type="SAM" id="MobiDB-lite"/>
    </source>
</evidence>
<evidence type="ECO:0000256" key="1">
    <source>
        <dbReference type="ARBA" id="ARBA00004007"/>
    </source>
</evidence>
<dbReference type="STRING" id="691883.A0A058Z2K7"/>
<dbReference type="InterPro" id="IPR023471">
    <property type="entry name" value="CtaG/Cox11_dom_sf"/>
</dbReference>
<protein>
    <recommendedName>
        <fullName evidence="10">Cytochrome c oxidase assembly protein subunit 11</fullName>
    </recommendedName>
</protein>